<dbReference type="Proteomes" id="UP000594095">
    <property type="component" value="Genome"/>
</dbReference>
<proteinExistence type="predicted"/>
<gene>
    <name evidence="1" type="ORF">pEaSNUABM12_00028</name>
</gene>
<protein>
    <submittedName>
        <fullName evidence="1">Uncharacterized protein</fullName>
    </submittedName>
</protein>
<organism evidence="1 2">
    <name type="scientific">Erwinia phage pEa_SNUABM_12</name>
    <dbReference type="NCBI Taxonomy" id="2768773"/>
    <lineage>
        <taxon>Viruses</taxon>
        <taxon>Duplodnaviria</taxon>
        <taxon>Heunggongvirae</taxon>
        <taxon>Uroviricota</taxon>
        <taxon>Caudoviricetes</taxon>
        <taxon>Eneladusvirus</taxon>
        <taxon>Eneladusvirus BF</taxon>
    </lineage>
</organism>
<name>A0A7L8ZKK2_9CAUD</name>
<evidence type="ECO:0000313" key="1">
    <source>
        <dbReference type="EMBL" id="QOI70966.1"/>
    </source>
</evidence>
<dbReference type="EMBL" id="MT939486">
    <property type="protein sequence ID" value="QOI70966.1"/>
    <property type="molecule type" value="Genomic_DNA"/>
</dbReference>
<sequence length="116" mass="13163">MRKLLLATLLFAGAVNAQTYVCNTYTVYQGVGNGQYNKIDNSTPSFSTIIETSRDVIKVYVKGEESTYTEFWKDYNDYRNDTGLIKQSGNEFEIKTAIEDPTGTAYIPVKIEYQCK</sequence>
<evidence type="ECO:0000313" key="2">
    <source>
        <dbReference type="Proteomes" id="UP000594095"/>
    </source>
</evidence>
<reference evidence="1 2" key="1">
    <citation type="submission" date="2020-08" db="EMBL/GenBank/DDBJ databases">
        <title>Complete genome sequence of Erwinia phage pEa_SNUABM_12.</title>
        <authorList>
            <person name="Kim S.G."/>
            <person name="Lee S.B."/>
            <person name="Park S.C."/>
        </authorList>
    </citation>
    <scope>NUCLEOTIDE SEQUENCE [LARGE SCALE GENOMIC DNA]</scope>
</reference>
<accession>A0A7L8ZKK2</accession>